<evidence type="ECO:0000313" key="2">
    <source>
        <dbReference type="EMBL" id="KAG5668285.1"/>
    </source>
</evidence>
<dbReference type="AlphaFoldDB" id="A0A9J6BEU6"/>
<dbReference type="Proteomes" id="UP001107558">
    <property type="component" value="Chromosome 4"/>
</dbReference>
<feature type="signal peptide" evidence="1">
    <location>
        <begin position="1"/>
        <end position="21"/>
    </location>
</feature>
<accession>A0A9J6BEU6</accession>
<proteinExistence type="predicted"/>
<name>A0A9J6BEU6_POLVA</name>
<dbReference type="OrthoDB" id="10632762at2759"/>
<evidence type="ECO:0000313" key="3">
    <source>
        <dbReference type="Proteomes" id="UP001107558"/>
    </source>
</evidence>
<organism evidence="2 3">
    <name type="scientific">Polypedilum vanderplanki</name>
    <name type="common">Sleeping chironomid midge</name>
    <dbReference type="NCBI Taxonomy" id="319348"/>
    <lineage>
        <taxon>Eukaryota</taxon>
        <taxon>Metazoa</taxon>
        <taxon>Ecdysozoa</taxon>
        <taxon>Arthropoda</taxon>
        <taxon>Hexapoda</taxon>
        <taxon>Insecta</taxon>
        <taxon>Pterygota</taxon>
        <taxon>Neoptera</taxon>
        <taxon>Endopterygota</taxon>
        <taxon>Diptera</taxon>
        <taxon>Nematocera</taxon>
        <taxon>Chironomoidea</taxon>
        <taxon>Chironomidae</taxon>
        <taxon>Chironominae</taxon>
        <taxon>Polypedilum</taxon>
        <taxon>Polypedilum</taxon>
    </lineage>
</organism>
<feature type="chain" id="PRO_5039947363" evidence="1">
    <location>
        <begin position="22"/>
        <end position="233"/>
    </location>
</feature>
<comment type="caution">
    <text evidence="2">The sequence shown here is derived from an EMBL/GenBank/DDBJ whole genome shotgun (WGS) entry which is preliminary data.</text>
</comment>
<gene>
    <name evidence="2" type="ORF">PVAND_016232</name>
</gene>
<protein>
    <submittedName>
        <fullName evidence="2">Uncharacterized protein</fullName>
    </submittedName>
</protein>
<dbReference type="EMBL" id="JADBJN010000004">
    <property type="protein sequence ID" value="KAG5668285.1"/>
    <property type="molecule type" value="Genomic_DNA"/>
</dbReference>
<keyword evidence="1" id="KW-0732">Signal</keyword>
<dbReference type="SUPFAM" id="SSF52058">
    <property type="entry name" value="L domain-like"/>
    <property type="match status" value="1"/>
</dbReference>
<sequence>MKFFKFFTIFFVFSILPSLEAFEINCQFQSFILGSYGSIYQCISTNIPTLSEMMVTNITGTHYNDNTNVDVEALAIYGNYTLTFFPRGVSNFFINIKMIEVKNTAIDALFGDEFDEFPKLQFLKFYQTNLTTISSTLFDKTPKMISIRFQYNMIEKVGYDLFTPLNITQIKEINFEYNKCINAYSGNALSVLGMFYEIREKCPYNDEFSTIKPKCRCIYWGRKDNNRKVKEDC</sequence>
<keyword evidence="3" id="KW-1185">Reference proteome</keyword>
<dbReference type="Gene3D" id="3.80.10.10">
    <property type="entry name" value="Ribonuclease Inhibitor"/>
    <property type="match status" value="1"/>
</dbReference>
<evidence type="ECO:0000256" key="1">
    <source>
        <dbReference type="SAM" id="SignalP"/>
    </source>
</evidence>
<dbReference type="InterPro" id="IPR032675">
    <property type="entry name" value="LRR_dom_sf"/>
</dbReference>
<reference evidence="2" key="1">
    <citation type="submission" date="2021-03" db="EMBL/GenBank/DDBJ databases">
        <title>Chromosome level genome of the anhydrobiotic midge Polypedilum vanderplanki.</title>
        <authorList>
            <person name="Yoshida Y."/>
            <person name="Kikawada T."/>
            <person name="Gusev O."/>
        </authorList>
    </citation>
    <scope>NUCLEOTIDE SEQUENCE</scope>
    <source>
        <strain evidence="2">NIAS01</strain>
        <tissue evidence="2">Whole body or cell culture</tissue>
    </source>
</reference>